<keyword evidence="3" id="KW-0732">Signal</keyword>
<evidence type="ECO:0000259" key="7">
    <source>
        <dbReference type="Pfam" id="PF14322"/>
    </source>
</evidence>
<protein>
    <submittedName>
        <fullName evidence="8">Starch-binding associating with outer membrane</fullName>
    </submittedName>
</protein>
<dbReference type="InterPro" id="IPR011990">
    <property type="entry name" value="TPR-like_helical_dom_sf"/>
</dbReference>
<dbReference type="AlphaFoldDB" id="A0A1T5BJU8"/>
<keyword evidence="9" id="KW-1185">Reference proteome</keyword>
<dbReference type="STRING" id="572036.SAMN05661099_1593"/>
<dbReference type="EMBL" id="FUYR01000001">
    <property type="protein sequence ID" value="SKB47518.1"/>
    <property type="molecule type" value="Genomic_DNA"/>
</dbReference>
<evidence type="ECO:0000256" key="5">
    <source>
        <dbReference type="ARBA" id="ARBA00023237"/>
    </source>
</evidence>
<sequence length="572" mass="64580">MGIPLTNGHEYAHDSFIADKKQNYIQMKSKKLLYMAITGILCVSTACTKLDENAYDQLLTDDFYNNKAEVLSAVLRPYTHANAWVTPSGQDGWWRPAELSGDQLAWPTKGRHGEDGGKWKRLHYHTWTTDEGGLNNAWSLMFWGMGLCNDPIENISKRDISKMGITQAEKDGYVAELKLLRAFHYLKLMDLFGNIPIVTQVGVPAKPETMPRAEVFKFIEKEIKENIDKVPKLSRAMMGRMSQAGAYAMLVELYLNAEVWTGTQRWDDCIAAANKLISGEAGGQNGAMALDPNIIDTYKPENDLSKEVIFSIAYNFSVANFQPSWTGEFYHFKQQEIYGGGRNGNDGIVVIPGVYSTFEAADQRRSNWMLIGPMVKFTDGVTPVLASEEYAGQQLVFVDNIRKNKTNSTVTNMSEGEENSGVRFNKYKLGNQFPGPGGNPPINPNYNNTDWNIYRLTWIYFAKAEAIMRKNNKTANAEAVQLINDTKKRAFFAADWATRAYTPATLTMDELLAERGREFIFEGFRRNDLIRFGKFSTAAWWDHTPTAATRELFPIPQQQINLNGNLKQNPGY</sequence>
<reference evidence="9" key="1">
    <citation type="submission" date="2017-02" db="EMBL/GenBank/DDBJ databases">
        <authorList>
            <person name="Varghese N."/>
            <person name="Submissions S."/>
        </authorList>
    </citation>
    <scope>NUCLEOTIDE SEQUENCE [LARGE SCALE GENOMIC DNA]</scope>
    <source>
        <strain evidence="9">DSM 22385</strain>
    </source>
</reference>
<feature type="domain" description="SusD-like N-terminal" evidence="7">
    <location>
        <begin position="119"/>
        <end position="255"/>
    </location>
</feature>
<dbReference type="Gene3D" id="1.25.40.390">
    <property type="match status" value="1"/>
</dbReference>
<name>A0A1T5BJU8_9SPHI</name>
<keyword evidence="4" id="KW-0472">Membrane</keyword>
<evidence type="ECO:0000256" key="1">
    <source>
        <dbReference type="ARBA" id="ARBA00004442"/>
    </source>
</evidence>
<feature type="domain" description="RagB/SusD" evidence="6">
    <location>
        <begin position="349"/>
        <end position="572"/>
    </location>
</feature>
<evidence type="ECO:0000256" key="3">
    <source>
        <dbReference type="ARBA" id="ARBA00022729"/>
    </source>
</evidence>
<dbReference type="InterPro" id="IPR033985">
    <property type="entry name" value="SusD-like_N"/>
</dbReference>
<dbReference type="RefSeq" id="WP_245803481.1">
    <property type="nucleotide sequence ID" value="NZ_FUYR01000001.1"/>
</dbReference>
<keyword evidence="5" id="KW-0998">Cell outer membrane</keyword>
<dbReference type="GO" id="GO:0009279">
    <property type="term" value="C:cell outer membrane"/>
    <property type="evidence" value="ECO:0007669"/>
    <property type="project" value="UniProtKB-SubCell"/>
</dbReference>
<dbReference type="Pfam" id="PF07980">
    <property type="entry name" value="SusD_RagB"/>
    <property type="match status" value="1"/>
</dbReference>
<dbReference type="SUPFAM" id="SSF48452">
    <property type="entry name" value="TPR-like"/>
    <property type="match status" value="1"/>
</dbReference>
<evidence type="ECO:0000313" key="9">
    <source>
        <dbReference type="Proteomes" id="UP000189981"/>
    </source>
</evidence>
<dbReference type="Pfam" id="PF14322">
    <property type="entry name" value="SusD-like_3"/>
    <property type="match status" value="1"/>
</dbReference>
<evidence type="ECO:0000313" key="8">
    <source>
        <dbReference type="EMBL" id="SKB47518.1"/>
    </source>
</evidence>
<dbReference type="InterPro" id="IPR012944">
    <property type="entry name" value="SusD_RagB_dom"/>
</dbReference>
<evidence type="ECO:0000259" key="6">
    <source>
        <dbReference type="Pfam" id="PF07980"/>
    </source>
</evidence>
<dbReference type="Proteomes" id="UP000189981">
    <property type="component" value="Unassembled WGS sequence"/>
</dbReference>
<evidence type="ECO:0000256" key="4">
    <source>
        <dbReference type="ARBA" id="ARBA00023136"/>
    </source>
</evidence>
<accession>A0A1T5BJU8</accession>
<organism evidence="8 9">
    <name type="scientific">Daejeonella lutea</name>
    <dbReference type="NCBI Taxonomy" id="572036"/>
    <lineage>
        <taxon>Bacteria</taxon>
        <taxon>Pseudomonadati</taxon>
        <taxon>Bacteroidota</taxon>
        <taxon>Sphingobacteriia</taxon>
        <taxon>Sphingobacteriales</taxon>
        <taxon>Sphingobacteriaceae</taxon>
        <taxon>Daejeonella</taxon>
    </lineage>
</organism>
<gene>
    <name evidence="8" type="ORF">SAMN05661099_1593</name>
</gene>
<evidence type="ECO:0000256" key="2">
    <source>
        <dbReference type="ARBA" id="ARBA00006275"/>
    </source>
</evidence>
<proteinExistence type="inferred from homology"/>
<comment type="subcellular location">
    <subcellularLocation>
        <location evidence="1">Cell outer membrane</location>
    </subcellularLocation>
</comment>
<comment type="similarity">
    <text evidence="2">Belongs to the SusD family.</text>
</comment>